<dbReference type="InterPro" id="IPR022409">
    <property type="entry name" value="PKD/Chitinase_dom"/>
</dbReference>
<evidence type="ECO:0000259" key="6">
    <source>
        <dbReference type="PROSITE" id="PS50268"/>
    </source>
</evidence>
<dbReference type="eggNOG" id="COG4932">
    <property type="taxonomic scope" value="Bacteria"/>
</dbReference>
<dbReference type="SUPFAM" id="SSF49313">
    <property type="entry name" value="Cadherin-like"/>
    <property type="match status" value="16"/>
</dbReference>
<dbReference type="InterPro" id="IPR013783">
    <property type="entry name" value="Ig-like_fold"/>
</dbReference>
<feature type="domain" description="Cadherin" evidence="6">
    <location>
        <begin position="1792"/>
        <end position="1889"/>
    </location>
</feature>
<evidence type="ECO:0000256" key="3">
    <source>
        <dbReference type="ARBA" id="ARBA00022989"/>
    </source>
</evidence>
<dbReference type="CDD" id="cd11304">
    <property type="entry name" value="Cadherin_repeat"/>
    <property type="match status" value="14"/>
</dbReference>
<feature type="transmembrane region" description="Helical" evidence="5">
    <location>
        <begin position="33"/>
        <end position="51"/>
    </location>
</feature>
<dbReference type="Pfam" id="PF05345">
    <property type="entry name" value="He_PIG"/>
    <property type="match status" value="2"/>
</dbReference>
<dbReference type="PRINTS" id="PR00205">
    <property type="entry name" value="CADHERIN"/>
</dbReference>
<dbReference type="KEGG" id="dal:Dalk_0547"/>
<protein>
    <submittedName>
        <fullName evidence="8">Fibronectin type III domain protein</fullName>
    </submittedName>
</protein>
<dbReference type="SMART" id="SM00089">
    <property type="entry name" value="PKD"/>
    <property type="match status" value="2"/>
</dbReference>
<dbReference type="Pfam" id="PF00041">
    <property type="entry name" value="fn3"/>
    <property type="match status" value="1"/>
</dbReference>
<dbReference type="RefSeq" id="WP_012609693.1">
    <property type="nucleotide sequence ID" value="NC_011768.1"/>
</dbReference>
<dbReference type="NCBIfam" id="NF041766">
    <property type="entry name" value="choice_anch_U"/>
    <property type="match status" value="1"/>
</dbReference>
<feature type="domain" description="Cadherin" evidence="6">
    <location>
        <begin position="1897"/>
        <end position="2004"/>
    </location>
</feature>
<feature type="domain" description="Cadherin" evidence="6">
    <location>
        <begin position="1591"/>
        <end position="1684"/>
    </location>
</feature>
<dbReference type="SUPFAM" id="SSF49265">
    <property type="entry name" value="Fibronectin type III"/>
    <property type="match status" value="1"/>
</dbReference>
<evidence type="ECO:0000256" key="1">
    <source>
        <dbReference type="ARBA" id="ARBA00004167"/>
    </source>
</evidence>
<dbReference type="InterPro" id="IPR015919">
    <property type="entry name" value="Cadherin-like_sf"/>
</dbReference>
<feature type="domain" description="Fibronectin type-III" evidence="7">
    <location>
        <begin position="3686"/>
        <end position="3785"/>
    </location>
</feature>
<feature type="domain" description="Cadherin" evidence="6">
    <location>
        <begin position="1999"/>
        <end position="2103"/>
    </location>
</feature>
<dbReference type="GO" id="GO:0005886">
    <property type="term" value="C:plasma membrane"/>
    <property type="evidence" value="ECO:0007669"/>
    <property type="project" value="TreeGrafter"/>
</dbReference>
<dbReference type="CDD" id="cd00063">
    <property type="entry name" value="FN3"/>
    <property type="match status" value="1"/>
</dbReference>
<feature type="domain" description="Cadherin" evidence="6">
    <location>
        <begin position="2224"/>
        <end position="2316"/>
    </location>
</feature>
<dbReference type="GO" id="GO:0007156">
    <property type="term" value="P:homophilic cell adhesion via plasma membrane adhesion molecules"/>
    <property type="evidence" value="ECO:0007669"/>
    <property type="project" value="InterPro"/>
</dbReference>
<dbReference type="PANTHER" id="PTHR24028">
    <property type="entry name" value="CADHERIN-87A"/>
    <property type="match status" value="1"/>
</dbReference>
<name>B8FHG5_DESAL</name>
<dbReference type="InterPro" id="IPR050174">
    <property type="entry name" value="Protocadherin/Cadherin-CA"/>
</dbReference>
<keyword evidence="5" id="KW-0472">Membrane</keyword>
<evidence type="ECO:0000256" key="2">
    <source>
        <dbReference type="ARBA" id="ARBA00022692"/>
    </source>
</evidence>
<dbReference type="PROSITE" id="PS50853">
    <property type="entry name" value="FN3"/>
    <property type="match status" value="1"/>
</dbReference>
<dbReference type="PANTHER" id="PTHR24028:SF328">
    <property type="entry name" value="CADHERIN-3"/>
    <property type="match status" value="1"/>
</dbReference>
<evidence type="ECO:0000256" key="5">
    <source>
        <dbReference type="SAM" id="Phobius"/>
    </source>
</evidence>
<sequence length="4789" mass="518691">MPQSSAAAARSYYKNSFYTDTQRPKHNMGSRPFLTGGIFFLVLILSSGLFFQANASSVITLTVGMSQDDAYSSTPTPQVDDYTASTLRVGTFSDDSRTYTTGLRFTDVRIPPKSEIQAANLTMTLVNGNDSGGQILVRPKMLLDPDAQDFATDPSVIDRSPLEICSLWVIDSGAAAGSRQTSRSLADQIADLTELEDWESGSSVTIILLPYDDIDTPVEFYSFDANNAATLPTLTIEFSPFPPVMESIVLNDENPITDTTVVTYTVTFSQQVTGVDASDFHVQSLSGDCSEVQIASISPNSSALADVYTVALNVGSSDKIFRLELLDDDSIQSEWGVTLHGYQYPGSYYPSTNGDFTDGDVCLIDNGSTGSPPSVTDIPSDGLSLWLKGDYGVHIVDSTGQVYKWEDASGNGAHAVQYDLDQAPSGDILKESGYEFFLWCDDDDGYCCDNGSGGYQVIVNGETVISGTAFEDFTSMYFSAPAGGEGCDPSESSVQVVFTTDDNPTDMGWEIYNVETWDFIADGYYEDANTVFTTTLCLEPSQVMHIYSVYFQGDDDQDLHQGLDGITDIAVDDTADVFVVMKNFENGYNYFGYPAFVAGQYPASTPSVFMGASDGNFLSYFMNGPSYPGHGDDAYMAPHQQKIGNAVKNGETALAFLDAIPVDERTYPSPASTEAYSLGYLKYMAEGSIYTNQFNGMVSEVILYSRVLSDEEREQVNQYLAAKYDIDLNESPTDINLSSATVEEGAPTGTVIGTFAAEDPDEGDTFTYELVDDAGGRFALSDDQLVVADELLLDYEAASQHTITVRTRDLDGVGYTLDKDFVIQVLDAANDRPTGISLSPNTVEENSPAGTLIGTLATQDPNNDADFTYTLVNDDGGCFYLDNDKIYAADAALLNYEAQITHTVSVQTQDPGGLAWEEALDIYVQDVNEQPTELTCTPDAPEINENVNTGKFVTALSTVDEDAGQTFTYSVITDSVGGGAFAVSGENLVVGDNSYWNYEVNSVITATIRTTDSGSPALYLDRTLTVNLIDKNEAPTDILTTILNDPVPEDGGNALVMRLKAVDEDEGQTYTFTKIADSPSGAFAVSAYNQYRGNVIVANASLLDYDTQPECWVRVRCTDSGIPNGVNTKYVEKTFTFHLSDVIDEAPTGIFMTPEGVDENTPNGTIVGQLTAVDTDENDTHIFSLMADDSGGAFLIHNDGRVEVNDSSKLNYEALDGYPRYYTLTIRVLDSMALEYTGDLQIIINDVNEAPTDIEFTGGHTVNERTGFGEGQGGYIAFISSTDPDLDKAVNYSIASDPLDGAFKIEGAFLWTDDASKINYEENQTVTLRIRATDEGNPPLYYEEDFVVNVINANDPPTDIIISNSSVVEFADAGSLVGSLSTVDEDGLADTHQYLIVGDTSLGGFALVDNILVVGNPNVLIYEGKPTTHTVTIRSVDSGYMEDGWTADGDFGTPRYQIEKGMVITVTPGVNYAPERLYLNGELTGFTVTENEVVNGQVIGVITVDDYNPAQTHVYEIASDDSGGGYAIIGDKLVISDSAKIDFETATSNVVRIRVTDNGVPPKSYEQDFGILVEDSNDTPDIKFTGANYPIPENVPTGEIVGWFTADDQDEGQSHIMSIASGGENHFVLEQSGAQWRLIVNAALNYEVWPSYDMEIYCVDDGTPPRGVVKAFTIEVEDTNDPPYGLHLSSTDVDEGTPAGTVVATLTTDDPDVNDDYHSYTLLSDSTGGGFQIASDKLLAADASKLVYTPGHAEQLTIQTKDLGGLTYERTFVITINDVQFPVESFSLDSKTVRENSEAGTLIGTFTGEDPDHNASIQYTLTDNPGNAFRIIIDELQVNLQSGFDFEASPTLSITVEAEDLSDQGAFAPLTKSFTIELQNANDPPTDIFLDGNQAGENWADGTVIGAFTTADEDGSLDRHEYTLITDPTNGGFAIDGENLVVGDSSLLTYDSENPTRTIRVSSADSGFMEEGWTEDGENGTPRYSTVKNLAVWVVPEINTAPYSIALSSNMVPENTLEYEVGTLSVQDDNATQSHTFEIVSDSSGGAFVIEGDRLIARYIGWIDYETAQSHVVRVKATDDGVPAMSCDKDITINVEDKNEPAYLEFDGDDNIDENAAVPAYLGMLTVLEPDAGQSATLTIQPPWDSYFRTEKWGENEDGDEMFSLFLDQSISSAEHPQINLYITTLDDGAPPISSTTGFLFLMDPGENTAPLYIQINGSVATIIPEDAWANDLVGTLTAVDANPAQTHTFTLLDDADGRFYLDGDEVRVAEGADLDYETYGGFTIQVRATDNGEPPLYLDQPIIINLEDATDPPTDVSLVTFMNPVREDRPIGTIIARIDITDPDAINDYTYEIQGAGYDDFTIQETNGVPYLVTAAALDHAVMPSYTLGIIIHDGNYDASAQYTVEVTRVDFPTTSLEFTLLDGGSAIDVEECRKYTGNVHVGELSAQDGNGDAILNYELTEDANGRFAVYGHSLWITEGAEFDFEARQVYVLEARAWDLYDDEEMYAMANVTVQVGDVVSETMTVGNVQFLTGSIQTLDGDGAPLDEPVMTSSPVWMRHTDDAVKYDLKSINTNNKPIVITGTQVLFSGPVTYMNIADLWYGSAHWDGEEYVYDLLPGDVDLFTGPCRLDADQMVFTPVNPDDGPVLCGFSTIVDAIQYKESYIFGEYNPPRFSMVFDGTLLADGGDYPMPFTGLGISPDAGIRFINTENASLSFSGLTISGIVWNDFIFNPAWERLETPETFYLGNLTDYKAFTLDNLEFYADYPPTMDGASFMAGIDVIELEGVSMKDNGIKGNAQGSDFFLKNVLLDWDYGGVAVFDNGYFQTDYWNGIFPAGLTNDKGLYFDSLDIATYDGHKVFRMDDVNYCIPKVGYGRTISFTQATSEFSTLDWEFGAGHTYMDDIYFDSATDTQHGGDVYSDFSLNTANMDFSGAMNSGIGKLEPAEDALEITLYGGPIYPTPTLMRFPDAGVDWNLLGLPYYLYFENLELYKGYDSSTGQEELFVKLPAGVLDIAGVEYDQQGSYFTNRGLEIPSPDMHAASQWDMKNGSVLIDNVLIHKDGITWENPSVTISGFDMPILSIEPMPSRDGMQINCAPGFNFLGETLTLDDMEMQYPKPDLEDIILGLDGGFSIPKIKAKGVGVAGIIVQIDFDPQTYFKFGGGIVLPFWTPAAGTVEESGQGISGWVAFRDGKFDGIFIKVIGMNIPLGDSGVYMQDIGIGLEGTAGKYQPPNDMHCEEVSEYLVSDGEICWPRSLVFVGEIRFTGGPAQKVGPVSVAMLAGLVEFTTDIGGAIKLEGTIQLMGIADIAGAKVLVIFSGAQQGVMFSAYMPIYQYFTGAGGIYITFDGWVSGYARISLKIPDNIPLAGGFEFAGVGCNFDNEGIGGNASVLGIFSIGFRVDAEGFHAPVKGVTETLEWENPYNQPQYWTQEDRKGDSGDYPAQARFQMGTNLIQLSKHYSLDNAEDGFRKSDKDFTGDTVELELPAGDPIIIRLNYELEGGDPHYTLTSPSGTVYTPEANPFDTDNPADVMYRGNAAAMEACYFLSNPEGGTYTASITSPATLGQYIVEVIAINKAPSIDITDAYSDGQTIYVEWDQIDEDDPVTTTLYLANERDINKHIGSQYAQVPVDTAGAHSLNHTYDLIENPVASRYYWIMAKIDDGKNAARFAYSDEPIYVPDLDAPPSIENIRVEVQDESTALVTWDLLEDESIIGYRIVWTDDLEDPNYKYDQTETEQSLENSLIGASLVTDLTPGKRYRFSVAAIKEIETSETTRASKYEIVSEAAQVLMGAKALDEDLTYGMEDEDTEFRKENLESQVVLAEPNSVDAELALNRAESIVRIKEGGRLDLDNDQVKALAEHAVHLAANTEVQRRGFSNRKTKEETDDTVKTRAVESPFENSVTVLMINHDALNNVPVITSTPKRDVVQAGSTFTYQVQAYDPDGDALSYLVSDDGGATGIEVSDAGLVSWTPTEEQTGTWTVTLAVQDEQLAESSQTFYIYVAGMPPEASASIISDPQVFVSAGALFSYQLVVESDNKQTAVEFSLLKAPAGMTIDANTGLVTWQTAAPGDIGTYEISVMAKQGDLEDVQTFTLQVQNIPPVITGQANALSTPEETPLTITFGDILVQDDQAYPDDFRMLVGAGNNYSYADTTMTPNADFNGVLSVPVQVYDGLDASDWFNLVVTVTAVNDIPLIIGQEDISIAAGQSREITLNDLTVEDPDNTYPDDFTLQVLSGDHYTVNGTTVVKDADYSGPLTIGVRVNDSQADSPVFEMYAPDSDDLDADNMNDAWEDQYGLDSSIDDSAGDLDSDGVDNLTEYNCQTAPNDPASRPYAPMAWAYCPATADPGAKVVLDGMGSSDFNGDALTYQWTQLSGESVEIMDAQSPKAWFTAPAQTGQALEFALTVRDYCQESTRTCIVNVTAADDPPTASAGADQTVSADATVTLDGSASSDARKAIASYLWEQVGGPEVILAGEDTASPTFTAPAVMAAGAALEFRLTVANDQGFKAQDFCIVNVTGANAPPTADAGADLDVAEGANVILNGSASSDSEGGVLYFWRQVSGPSVCLSDPTAQTPAFVAPSVAASGAAVEMELIVLDDQGLMASGGLIIQIADNGLEGFDENVTPFESFDGKAIGVCALEGGVTYLDSIDPASIADETNRPDHLMCGLIDVEMRAYQPGDRVSFTVTLPEPASASCRWYKYRAALGWYDFSRDLISGGAGDGAEFSQDRTQVTVYITDNGPYDDDPTQAIVRDPSGAGTKTAASQDKGKVAADFGKEDGGCFIQSLMR</sequence>
<dbReference type="Pfam" id="PF22352">
    <property type="entry name" value="K319L-like_PKD"/>
    <property type="match status" value="3"/>
</dbReference>
<dbReference type="HOGENOM" id="CLU_223449_0_0_7"/>
<dbReference type="SMART" id="SM00112">
    <property type="entry name" value="CA"/>
    <property type="match status" value="13"/>
</dbReference>
<evidence type="ECO:0000259" key="7">
    <source>
        <dbReference type="PROSITE" id="PS50853"/>
    </source>
</evidence>
<feature type="domain" description="Cadherin" evidence="6">
    <location>
        <begin position="1157"/>
        <end position="1253"/>
    </location>
</feature>
<dbReference type="SMART" id="SM00060">
    <property type="entry name" value="FN3"/>
    <property type="match status" value="1"/>
</dbReference>
<feature type="domain" description="Cadherin" evidence="6">
    <location>
        <begin position="842"/>
        <end position="943"/>
    </location>
</feature>
<feature type="domain" description="Cadherin" evidence="6">
    <location>
        <begin position="1273"/>
        <end position="1359"/>
    </location>
</feature>
<feature type="domain" description="Cadherin" evidence="6">
    <location>
        <begin position="942"/>
        <end position="1037"/>
    </location>
</feature>
<keyword evidence="2 5" id="KW-0812">Transmembrane</keyword>
<keyword evidence="3 5" id="KW-1133">Transmembrane helix</keyword>
<feature type="domain" description="Cadherin" evidence="6">
    <location>
        <begin position="1693"/>
        <end position="1786"/>
    </location>
</feature>
<feature type="domain" description="Cadherin" evidence="6">
    <location>
        <begin position="2326"/>
        <end position="2416"/>
    </location>
</feature>
<dbReference type="PROSITE" id="PS50268">
    <property type="entry name" value="CADHERIN_2"/>
    <property type="match status" value="14"/>
</dbReference>
<evidence type="ECO:0000313" key="8">
    <source>
        <dbReference type="EMBL" id="ACL02253.1"/>
    </source>
</evidence>
<dbReference type="GO" id="GO:0005509">
    <property type="term" value="F:calcium ion binding"/>
    <property type="evidence" value="ECO:0007669"/>
    <property type="project" value="InterPro"/>
</dbReference>
<dbReference type="Proteomes" id="UP000000739">
    <property type="component" value="Chromosome"/>
</dbReference>
<dbReference type="EMBL" id="CP001322">
    <property type="protein sequence ID" value="ACL02253.1"/>
    <property type="molecule type" value="Genomic_DNA"/>
</dbReference>
<dbReference type="InterPro" id="IPR002126">
    <property type="entry name" value="Cadherin-like_dom"/>
</dbReference>
<proteinExistence type="predicted"/>
<gene>
    <name evidence="8" type="ordered locus">Dalk_0547</name>
</gene>
<organism evidence="8 9">
    <name type="scientific">Desulfatibacillum aliphaticivorans</name>
    <dbReference type="NCBI Taxonomy" id="218208"/>
    <lineage>
        <taxon>Bacteria</taxon>
        <taxon>Pseudomonadati</taxon>
        <taxon>Thermodesulfobacteriota</taxon>
        <taxon>Desulfobacteria</taxon>
        <taxon>Desulfobacterales</taxon>
        <taxon>Desulfatibacillaceae</taxon>
        <taxon>Desulfatibacillum</taxon>
    </lineage>
</organism>
<dbReference type="InterPro" id="IPR036116">
    <property type="entry name" value="FN3_sf"/>
</dbReference>
<reference evidence="8 9" key="1">
    <citation type="journal article" date="2012" name="Environ. Microbiol.">
        <title>The genome sequence of Desulfatibacillum alkenivorans AK-01: a blueprint for anaerobic alkane oxidation.</title>
        <authorList>
            <person name="Callaghan A.V."/>
            <person name="Morris B.E."/>
            <person name="Pereira I.A."/>
            <person name="McInerney M.J."/>
            <person name="Austin R.N."/>
            <person name="Groves J.T."/>
            <person name="Kukor J.J."/>
            <person name="Suflita J.M."/>
            <person name="Young L.Y."/>
            <person name="Zylstra G.J."/>
            <person name="Wawrik B."/>
        </authorList>
    </citation>
    <scope>NUCLEOTIDE SEQUENCE [LARGE SCALE GENOMIC DNA]</scope>
    <source>
        <strain evidence="8 9">AK-01</strain>
    </source>
</reference>
<dbReference type="InterPro" id="IPR053784">
    <property type="entry name" value="Choice_anch_U_dom"/>
</dbReference>
<accession>B8FHG5</accession>
<dbReference type="Gene3D" id="2.60.40.10">
    <property type="entry name" value="Immunoglobulins"/>
    <property type="match status" value="6"/>
</dbReference>
<dbReference type="InterPro" id="IPR003961">
    <property type="entry name" value="FN3_dom"/>
</dbReference>
<dbReference type="Gene3D" id="2.60.40.60">
    <property type="entry name" value="Cadherins"/>
    <property type="match status" value="14"/>
</dbReference>
<keyword evidence="9" id="KW-1185">Reference proteome</keyword>
<feature type="domain" description="Cadherin" evidence="6">
    <location>
        <begin position="1052"/>
        <end position="1149"/>
    </location>
</feature>
<feature type="domain" description="Cadherin" evidence="6">
    <location>
        <begin position="1486"/>
        <end position="1582"/>
    </location>
</feature>
<comment type="subcellular location">
    <subcellularLocation>
        <location evidence="1">Membrane</location>
        <topology evidence="1">Single-pass membrane protein</topology>
    </subcellularLocation>
</comment>
<keyword evidence="4" id="KW-0325">Glycoprotein</keyword>
<feature type="domain" description="Cadherin" evidence="6">
    <location>
        <begin position="734"/>
        <end position="835"/>
    </location>
</feature>
<dbReference type="Pfam" id="PF00028">
    <property type="entry name" value="Cadherin"/>
    <property type="match status" value="3"/>
</dbReference>
<evidence type="ECO:0000313" key="9">
    <source>
        <dbReference type="Proteomes" id="UP000000739"/>
    </source>
</evidence>
<evidence type="ECO:0000256" key="4">
    <source>
        <dbReference type="ARBA" id="ARBA00023180"/>
    </source>
</evidence>